<comment type="caution">
    <text evidence="2">The sequence shown here is derived from an EMBL/GenBank/DDBJ whole genome shotgun (WGS) entry which is preliminary data.</text>
</comment>
<sequence>MFGKLGRTGLAGILLLVGGLALVATENAIIAGGIALVLVGLLLVARGLIGTMMTAFGMDGMF</sequence>
<reference evidence="2 3" key="1">
    <citation type="journal article" date="2019" name="Int. J. Syst. Evol. Microbiol.">
        <title>The Global Catalogue of Microorganisms (GCM) 10K type strain sequencing project: providing services to taxonomists for standard genome sequencing and annotation.</title>
        <authorList>
            <consortium name="The Broad Institute Genomics Platform"/>
            <consortium name="The Broad Institute Genome Sequencing Center for Infectious Disease"/>
            <person name="Wu L."/>
            <person name="Ma J."/>
        </authorList>
    </citation>
    <scope>NUCLEOTIDE SEQUENCE [LARGE SCALE GENOMIC DNA]</scope>
    <source>
        <strain evidence="2 3">CGMCC 1.12563</strain>
    </source>
</reference>
<dbReference type="RefSeq" id="WP_250873162.1">
    <property type="nucleotide sequence ID" value="NZ_JALXFV010000003.1"/>
</dbReference>
<gene>
    <name evidence="2" type="ORF">ACFSBT_07935</name>
</gene>
<evidence type="ECO:0000313" key="3">
    <source>
        <dbReference type="Proteomes" id="UP001597187"/>
    </source>
</evidence>
<keyword evidence="1" id="KW-0812">Transmembrane</keyword>
<organism evidence="2 3">
    <name type="scientific">Halomarina rubra</name>
    <dbReference type="NCBI Taxonomy" id="2071873"/>
    <lineage>
        <taxon>Archaea</taxon>
        <taxon>Methanobacteriati</taxon>
        <taxon>Methanobacteriota</taxon>
        <taxon>Stenosarchaea group</taxon>
        <taxon>Halobacteria</taxon>
        <taxon>Halobacteriales</taxon>
        <taxon>Natronomonadaceae</taxon>
        <taxon>Halomarina</taxon>
    </lineage>
</organism>
<dbReference type="Pfam" id="PF24282">
    <property type="entry name" value="DUF7470"/>
    <property type="match status" value="1"/>
</dbReference>
<dbReference type="AlphaFoldDB" id="A0ABD6ATJ4"/>
<evidence type="ECO:0000256" key="1">
    <source>
        <dbReference type="SAM" id="Phobius"/>
    </source>
</evidence>
<dbReference type="InterPro" id="IPR055893">
    <property type="entry name" value="DUF7470"/>
</dbReference>
<keyword evidence="1" id="KW-0472">Membrane</keyword>
<keyword evidence="1" id="KW-1133">Transmembrane helix</keyword>
<accession>A0ABD6ATJ4</accession>
<feature type="transmembrane region" description="Helical" evidence="1">
    <location>
        <begin position="35"/>
        <end position="56"/>
    </location>
</feature>
<evidence type="ECO:0000313" key="2">
    <source>
        <dbReference type="EMBL" id="MFD1513203.1"/>
    </source>
</evidence>
<dbReference type="Proteomes" id="UP001597187">
    <property type="component" value="Unassembled WGS sequence"/>
</dbReference>
<name>A0ABD6ATJ4_9EURY</name>
<proteinExistence type="predicted"/>
<keyword evidence="3" id="KW-1185">Reference proteome</keyword>
<dbReference type="EMBL" id="JBHUDC010000003">
    <property type="protein sequence ID" value="MFD1513203.1"/>
    <property type="molecule type" value="Genomic_DNA"/>
</dbReference>
<protein>
    <submittedName>
        <fullName evidence="2">Uncharacterized protein</fullName>
    </submittedName>
</protein>